<dbReference type="AlphaFoldDB" id="A0A1C5J680"/>
<keyword evidence="2" id="KW-0472">Membrane</keyword>
<dbReference type="Proteomes" id="UP000199408">
    <property type="component" value="Unassembled WGS sequence"/>
</dbReference>
<gene>
    <name evidence="3" type="ORF">GA0070560_12289</name>
</gene>
<evidence type="ECO:0000256" key="1">
    <source>
        <dbReference type="SAM" id="MobiDB-lite"/>
    </source>
</evidence>
<dbReference type="EMBL" id="FMDN01000022">
    <property type="protein sequence ID" value="SCG66082.1"/>
    <property type="molecule type" value="Genomic_DNA"/>
</dbReference>
<protein>
    <submittedName>
        <fullName evidence="3">Uncharacterized protein</fullName>
    </submittedName>
</protein>
<proteinExistence type="predicted"/>
<keyword evidence="4" id="KW-1185">Reference proteome</keyword>
<reference evidence="4" key="1">
    <citation type="submission" date="2016-06" db="EMBL/GenBank/DDBJ databases">
        <authorList>
            <person name="Varghese N."/>
        </authorList>
    </citation>
    <scope>NUCLEOTIDE SEQUENCE [LARGE SCALE GENOMIC DNA]</scope>
    <source>
        <strain evidence="4">DSM 43171</strain>
    </source>
</reference>
<feature type="compositionally biased region" description="Pro residues" evidence="1">
    <location>
        <begin position="67"/>
        <end position="76"/>
    </location>
</feature>
<feature type="region of interest" description="Disordered" evidence="1">
    <location>
        <begin position="57"/>
        <end position="78"/>
    </location>
</feature>
<name>A0A1C5J680_9ACTN</name>
<evidence type="ECO:0000313" key="3">
    <source>
        <dbReference type="EMBL" id="SCG66082.1"/>
    </source>
</evidence>
<evidence type="ECO:0000313" key="4">
    <source>
        <dbReference type="Proteomes" id="UP000199408"/>
    </source>
</evidence>
<dbReference type="STRING" id="47864.GA0070560_12289"/>
<evidence type="ECO:0000256" key="2">
    <source>
        <dbReference type="SAM" id="Phobius"/>
    </source>
</evidence>
<keyword evidence="2" id="KW-0812">Transmembrane</keyword>
<feature type="transmembrane region" description="Helical" evidence="2">
    <location>
        <begin position="28"/>
        <end position="49"/>
    </location>
</feature>
<accession>A0A1C5J680</accession>
<organism evidence="3 4">
    <name type="scientific">Micromonospora halophytica</name>
    <dbReference type="NCBI Taxonomy" id="47864"/>
    <lineage>
        <taxon>Bacteria</taxon>
        <taxon>Bacillati</taxon>
        <taxon>Actinomycetota</taxon>
        <taxon>Actinomycetes</taxon>
        <taxon>Micromonosporales</taxon>
        <taxon>Micromonosporaceae</taxon>
        <taxon>Micromonospora</taxon>
    </lineage>
</organism>
<sequence length="121" mass="12832">MAAHATLAQLMYAGLVDAAAPGAQLRVAATLMYYVGDLVEILLALALLVTWRPSPARTTPVTHRRPAPAPARPPSPARNFTDVVAIGGRMATRPCLLDHGLGRSGFARSQMRMSAICTVAR</sequence>
<keyword evidence="2" id="KW-1133">Transmembrane helix</keyword>